<feature type="transmembrane region" description="Helical" evidence="4">
    <location>
        <begin position="14"/>
        <end position="32"/>
    </location>
</feature>
<comment type="caution">
    <text evidence="6">The sequence shown here is derived from an EMBL/GenBank/DDBJ whole genome shotgun (WGS) entry which is preliminary data.</text>
</comment>
<dbReference type="Proteomes" id="UP000823891">
    <property type="component" value="Unassembled WGS sequence"/>
</dbReference>
<dbReference type="InterPro" id="IPR018062">
    <property type="entry name" value="HTH_AraC-typ_CS"/>
</dbReference>
<evidence type="ECO:0000256" key="4">
    <source>
        <dbReference type="SAM" id="Phobius"/>
    </source>
</evidence>
<keyword evidence="2" id="KW-0238">DNA-binding</keyword>
<keyword evidence="4" id="KW-1133">Transmembrane helix</keyword>
<evidence type="ECO:0000259" key="5">
    <source>
        <dbReference type="PROSITE" id="PS01124"/>
    </source>
</evidence>
<dbReference type="EMBL" id="DWWS01000035">
    <property type="protein sequence ID" value="HJC24006.1"/>
    <property type="molecule type" value="Genomic_DNA"/>
</dbReference>
<dbReference type="GO" id="GO:0003700">
    <property type="term" value="F:DNA-binding transcription factor activity"/>
    <property type="evidence" value="ECO:0007669"/>
    <property type="project" value="InterPro"/>
</dbReference>
<keyword evidence="1" id="KW-0805">Transcription regulation</keyword>
<reference evidence="6" key="2">
    <citation type="submission" date="2021-04" db="EMBL/GenBank/DDBJ databases">
        <authorList>
            <person name="Gilroy R."/>
        </authorList>
    </citation>
    <scope>NUCLEOTIDE SEQUENCE</scope>
    <source>
        <strain evidence="6">USAMLcec2-132</strain>
    </source>
</reference>
<name>A0A9D2NGW2_9FIRM</name>
<proteinExistence type="predicted"/>
<dbReference type="PANTHER" id="PTHR43280">
    <property type="entry name" value="ARAC-FAMILY TRANSCRIPTIONAL REGULATOR"/>
    <property type="match status" value="1"/>
</dbReference>
<organism evidence="6 7">
    <name type="scientific">Candidatus Eisenbergiella merdavium</name>
    <dbReference type="NCBI Taxonomy" id="2838551"/>
    <lineage>
        <taxon>Bacteria</taxon>
        <taxon>Bacillati</taxon>
        <taxon>Bacillota</taxon>
        <taxon>Clostridia</taxon>
        <taxon>Lachnospirales</taxon>
        <taxon>Lachnospiraceae</taxon>
        <taxon>Eisenbergiella</taxon>
    </lineage>
</organism>
<dbReference type="PROSITE" id="PS00041">
    <property type="entry name" value="HTH_ARAC_FAMILY_1"/>
    <property type="match status" value="1"/>
</dbReference>
<evidence type="ECO:0000313" key="6">
    <source>
        <dbReference type="EMBL" id="HJC24006.1"/>
    </source>
</evidence>
<evidence type="ECO:0000256" key="2">
    <source>
        <dbReference type="ARBA" id="ARBA00023125"/>
    </source>
</evidence>
<dbReference type="GO" id="GO:0043565">
    <property type="term" value="F:sequence-specific DNA binding"/>
    <property type="evidence" value="ECO:0007669"/>
    <property type="project" value="InterPro"/>
</dbReference>
<dbReference type="Gene3D" id="1.10.10.60">
    <property type="entry name" value="Homeodomain-like"/>
    <property type="match status" value="2"/>
</dbReference>
<evidence type="ECO:0000256" key="1">
    <source>
        <dbReference type="ARBA" id="ARBA00023015"/>
    </source>
</evidence>
<reference evidence="6" key="1">
    <citation type="journal article" date="2021" name="PeerJ">
        <title>Extensive microbial diversity within the chicken gut microbiome revealed by metagenomics and culture.</title>
        <authorList>
            <person name="Gilroy R."/>
            <person name="Ravi A."/>
            <person name="Getino M."/>
            <person name="Pursley I."/>
            <person name="Horton D.L."/>
            <person name="Alikhan N.F."/>
            <person name="Baker D."/>
            <person name="Gharbi K."/>
            <person name="Hall N."/>
            <person name="Watson M."/>
            <person name="Adriaenssens E.M."/>
            <person name="Foster-Nyarko E."/>
            <person name="Jarju S."/>
            <person name="Secka A."/>
            <person name="Antonio M."/>
            <person name="Oren A."/>
            <person name="Chaudhuri R.R."/>
            <person name="La Ragione R."/>
            <person name="Hildebrand F."/>
            <person name="Pallen M.J."/>
        </authorList>
    </citation>
    <scope>NUCLEOTIDE SEQUENCE</scope>
    <source>
        <strain evidence="6">USAMLcec2-132</strain>
    </source>
</reference>
<dbReference type="SMART" id="SM00342">
    <property type="entry name" value="HTH_ARAC"/>
    <property type="match status" value="1"/>
</dbReference>
<gene>
    <name evidence="6" type="ORF">H9761_09905</name>
</gene>
<keyword evidence="4" id="KW-0812">Transmembrane</keyword>
<keyword evidence="4" id="KW-0472">Membrane</keyword>
<accession>A0A9D2NGW2</accession>
<feature type="transmembrane region" description="Helical" evidence="4">
    <location>
        <begin position="292"/>
        <end position="314"/>
    </location>
</feature>
<sequence length="767" mass="86710">MPVRMRLNLQYKHRIIACIASLMAVVMLFFFVDRYGESVREEERRAEGTVSSLALQASRGMDEKLVNIRNYYLQMMEDEDIVWALENDISYSDYSHISRITQLLSGNGIVSDYISGWSFINMNTGWVLSNKGMYPYDRLRNRDAVEELFSYGSGLGKNYWSWRAEEESVDMLEPGWRNTVDTGALTLVLKVPNSWRNIYGMVIVNVDIQALLGSGWDRTWKLAVLDGEGETVYASEEHFAAAGKRLYAEDDGSITDAVRDGAYILSGSTSSVLGWTCYVGTQWNPAGMINQFVILAVTAAFLAALCLFVINTLYKPISALAQRVSNGGIAADGQSDAIRGSELLHIAEKVEGLVDSNRAMEERLGEQQHELDKLFILKMLRGEAGQEEAQVYLEKPEFWTGGGIFSVVSMILRFGEESESGDAREQEICMEIVEELPSDILQLLMLPPVYHQRSVVFLIHGEDKTGLLDRVMEAYSSLQKHVLEKYHLNISVGVSAAAERPEEVRGAFLQSVSALNDSNSDEGEGAYGKISACSFYMDEKNESGINRRLANEYESSMHAAVLSCDRDRAYQVMNELVHYLKAERLDRGEATMYLLQITNAVIMSAMEAGVSVHSLLTEEISVVYQRIIQFYDYEKIRRYIKKTVIDPVMISVGAVRDTKAYTLMEEIRRLIEEKKGDITLAECAEALDYHPTYIWKILKMETDKSFSDYLEEYKIDYAKKLLKETDRTVADIAAELNYTNAQNFIRFFSRVVGVTPGKYRRSIRGAE</sequence>
<evidence type="ECO:0000313" key="7">
    <source>
        <dbReference type="Proteomes" id="UP000823891"/>
    </source>
</evidence>
<protein>
    <submittedName>
        <fullName evidence="6">Helix-turn-helix transcriptional regulator</fullName>
    </submittedName>
</protein>
<dbReference type="Pfam" id="PF12833">
    <property type="entry name" value="HTH_18"/>
    <property type="match status" value="1"/>
</dbReference>
<evidence type="ECO:0000256" key="3">
    <source>
        <dbReference type="ARBA" id="ARBA00023163"/>
    </source>
</evidence>
<dbReference type="InterPro" id="IPR009057">
    <property type="entry name" value="Homeodomain-like_sf"/>
</dbReference>
<dbReference type="SUPFAM" id="SSF46689">
    <property type="entry name" value="Homeodomain-like"/>
    <property type="match status" value="1"/>
</dbReference>
<dbReference type="PANTHER" id="PTHR43280:SF2">
    <property type="entry name" value="HTH-TYPE TRANSCRIPTIONAL REGULATOR EXSA"/>
    <property type="match status" value="1"/>
</dbReference>
<dbReference type="AlphaFoldDB" id="A0A9D2NGW2"/>
<feature type="domain" description="HTH araC/xylS-type" evidence="5">
    <location>
        <begin position="665"/>
        <end position="762"/>
    </location>
</feature>
<dbReference type="InterPro" id="IPR018060">
    <property type="entry name" value="HTH_AraC"/>
</dbReference>
<dbReference type="PROSITE" id="PS01124">
    <property type="entry name" value="HTH_ARAC_FAMILY_2"/>
    <property type="match status" value="1"/>
</dbReference>
<keyword evidence="3" id="KW-0804">Transcription</keyword>